<dbReference type="PANTHER" id="PTHR21600:SF87">
    <property type="entry name" value="RNA PSEUDOURIDYLATE SYNTHASE DOMAIN-CONTAINING PROTEIN 1"/>
    <property type="match status" value="1"/>
</dbReference>
<protein>
    <recommendedName>
        <fullName evidence="2">Pseudouridine synthase RsuA/RluA-like domain-containing protein</fullName>
    </recommendedName>
</protein>
<dbReference type="AlphaFoldDB" id="A0ABD3QFS2"/>
<name>A0ABD3QFS2_9STRA</name>
<evidence type="ECO:0000313" key="3">
    <source>
        <dbReference type="EMBL" id="KAL3798601.1"/>
    </source>
</evidence>
<dbReference type="Pfam" id="PF00849">
    <property type="entry name" value="PseudoU_synth_2"/>
    <property type="match status" value="1"/>
</dbReference>
<organism evidence="3 4">
    <name type="scientific">Cyclotella atomus</name>
    <dbReference type="NCBI Taxonomy" id="382360"/>
    <lineage>
        <taxon>Eukaryota</taxon>
        <taxon>Sar</taxon>
        <taxon>Stramenopiles</taxon>
        <taxon>Ochrophyta</taxon>
        <taxon>Bacillariophyta</taxon>
        <taxon>Coscinodiscophyceae</taxon>
        <taxon>Thalassiosirophycidae</taxon>
        <taxon>Stephanodiscales</taxon>
        <taxon>Stephanodiscaceae</taxon>
        <taxon>Cyclotella</taxon>
    </lineage>
</organism>
<dbReference type="EMBL" id="JALLPJ020000212">
    <property type="protein sequence ID" value="KAL3798601.1"/>
    <property type="molecule type" value="Genomic_DNA"/>
</dbReference>
<comment type="caution">
    <text evidence="3">The sequence shown here is derived from an EMBL/GenBank/DDBJ whole genome shotgun (WGS) entry which is preliminary data.</text>
</comment>
<dbReference type="InterPro" id="IPR006224">
    <property type="entry name" value="PsdUridine_synth_RluA-like_CS"/>
</dbReference>
<dbReference type="InterPro" id="IPR050188">
    <property type="entry name" value="RluA_PseudoU_synthase"/>
</dbReference>
<dbReference type="CDD" id="cd02869">
    <property type="entry name" value="PseudoU_synth_RluA_like"/>
    <property type="match status" value="1"/>
</dbReference>
<dbReference type="Proteomes" id="UP001530400">
    <property type="component" value="Unassembled WGS sequence"/>
</dbReference>
<dbReference type="InterPro" id="IPR020103">
    <property type="entry name" value="PsdUridine_synth_cat_dom_sf"/>
</dbReference>
<dbReference type="PANTHER" id="PTHR21600">
    <property type="entry name" value="MITOCHONDRIAL RNA PSEUDOURIDINE SYNTHASE"/>
    <property type="match status" value="1"/>
</dbReference>
<reference evidence="3 4" key="1">
    <citation type="submission" date="2024-10" db="EMBL/GenBank/DDBJ databases">
        <title>Updated reference genomes for cyclostephanoid diatoms.</title>
        <authorList>
            <person name="Roberts W.R."/>
            <person name="Alverson A.J."/>
        </authorList>
    </citation>
    <scope>NUCLEOTIDE SEQUENCE [LARGE SCALE GENOMIC DNA]</scope>
    <source>
        <strain evidence="3 4">AJA010-31</strain>
    </source>
</reference>
<evidence type="ECO:0000259" key="2">
    <source>
        <dbReference type="Pfam" id="PF00849"/>
    </source>
</evidence>
<evidence type="ECO:0000256" key="1">
    <source>
        <dbReference type="ARBA" id="ARBA00010876"/>
    </source>
</evidence>
<evidence type="ECO:0000313" key="4">
    <source>
        <dbReference type="Proteomes" id="UP001530400"/>
    </source>
</evidence>
<dbReference type="InterPro" id="IPR006145">
    <property type="entry name" value="PsdUridine_synth_RsuA/RluA"/>
</dbReference>
<dbReference type="PROSITE" id="PS01129">
    <property type="entry name" value="PSI_RLU"/>
    <property type="match status" value="1"/>
</dbReference>
<dbReference type="GO" id="GO:0009982">
    <property type="term" value="F:pseudouridine synthase activity"/>
    <property type="evidence" value="ECO:0007669"/>
    <property type="project" value="UniProtKB-ARBA"/>
</dbReference>
<dbReference type="Gene3D" id="3.30.2350.10">
    <property type="entry name" value="Pseudouridine synthase"/>
    <property type="match status" value="1"/>
</dbReference>
<feature type="domain" description="Pseudouridine synthase RsuA/RluA-like" evidence="2">
    <location>
        <begin position="68"/>
        <end position="300"/>
    </location>
</feature>
<proteinExistence type="inferred from homology"/>
<dbReference type="SUPFAM" id="SSF55120">
    <property type="entry name" value="Pseudouridine synthase"/>
    <property type="match status" value="1"/>
</dbReference>
<keyword evidence="4" id="KW-1185">Reference proteome</keyword>
<sequence>MLPHQYYSGVLDHTEYQDWLQTPLNNNVNISASGAQDYFSSLSATENMQVQLPHVQPMHLKPIYIDDHIIVVDKPSGVLSVPGPRRHECVASLAYRFFGKSEANSSSRRHQPISQADRYLRALTDEDNKQIDTMVVHRLDRDTSGVLMFARNDAALKQLHDDFKDKSRQRVTKKYVALVCGHWHGDTAHKNGIATHEGEIDLPLMRDPNHPPFMCIATAIARSKKDDLKQQLSLRGHEQSMQNPGYIRMISKGAKPSLTTYRILSYEYLTDAEQQQLPVTRVELVPITGRTHQLRVHCAAVGHPIVGDSIYGFNGEGASWGGLEYKSIDDESLDVQRNIRRYWIDRHQYKWNSKESSCGAKMSKETSEECFLCLHAYQLAISHPLTKAPMMFECIPPF</sequence>
<accession>A0ABD3QFS2</accession>
<comment type="similarity">
    <text evidence="1">Belongs to the pseudouridine synthase RluA family.</text>
</comment>
<gene>
    <name evidence="3" type="ORF">ACHAWO_014010</name>
</gene>